<dbReference type="AlphaFoldDB" id="A0A427Y3A2"/>
<proteinExistence type="predicted"/>
<feature type="region of interest" description="Disordered" evidence="1">
    <location>
        <begin position="209"/>
        <end position="232"/>
    </location>
</feature>
<dbReference type="Proteomes" id="UP000279259">
    <property type="component" value="Unassembled WGS sequence"/>
</dbReference>
<evidence type="ECO:0000313" key="2">
    <source>
        <dbReference type="EMBL" id="RSH85598.1"/>
    </source>
</evidence>
<dbReference type="OrthoDB" id="10353015at2759"/>
<accession>A0A427Y3A2</accession>
<reference evidence="2 3" key="1">
    <citation type="submission" date="2018-11" db="EMBL/GenBank/DDBJ databases">
        <title>Genome sequence of Saitozyma podzolica DSM 27192.</title>
        <authorList>
            <person name="Aliyu H."/>
            <person name="Gorte O."/>
            <person name="Ochsenreither K."/>
        </authorList>
    </citation>
    <scope>NUCLEOTIDE SEQUENCE [LARGE SCALE GENOMIC DNA]</scope>
    <source>
        <strain evidence="2 3">DSM 27192</strain>
    </source>
</reference>
<evidence type="ECO:0008006" key="4">
    <source>
        <dbReference type="Google" id="ProtNLM"/>
    </source>
</evidence>
<name>A0A427Y3A2_9TREE</name>
<protein>
    <recommendedName>
        <fullName evidence="4">F-box domain-containing protein</fullName>
    </recommendedName>
</protein>
<feature type="region of interest" description="Disordered" evidence="1">
    <location>
        <begin position="116"/>
        <end position="161"/>
    </location>
</feature>
<comment type="caution">
    <text evidence="2">The sequence shown here is derived from an EMBL/GenBank/DDBJ whole genome shotgun (WGS) entry which is preliminary data.</text>
</comment>
<organism evidence="2 3">
    <name type="scientific">Saitozyma podzolica</name>
    <dbReference type="NCBI Taxonomy" id="1890683"/>
    <lineage>
        <taxon>Eukaryota</taxon>
        <taxon>Fungi</taxon>
        <taxon>Dikarya</taxon>
        <taxon>Basidiomycota</taxon>
        <taxon>Agaricomycotina</taxon>
        <taxon>Tremellomycetes</taxon>
        <taxon>Tremellales</taxon>
        <taxon>Trimorphomycetaceae</taxon>
        <taxon>Saitozyma</taxon>
    </lineage>
</organism>
<sequence>MTEQHELPAELWLVVKSHCTLPSSHIALSKVCRQSREAYHGAGTWRFLCRQIGIGRSVAARQMTWKEVFHRVVAHQRKCRVPACYRFGVPPLDSTGDLLNRKAALDHFHHLKDRRLRSEADPCSDDDEDYEDCDGSDPGDESNLSGHLHPDTNSSSKQETHAPLLPLSQRNVFKVPSRPELHQFLATAGGETFSNFVQGDFSLAPGRRAIPKQHGSIPSSSKGFSWDDGHQPEARGDLTEHLLLQEAFSTNPPVTVLKMEFLFVSTAVKNRDGVTVSDVISHLEKWTSGRPTKREIQLFTGFIVTTDPMSLLMGVADPFERMDMFGEMAAPVSCPW</sequence>
<keyword evidence="3" id="KW-1185">Reference proteome</keyword>
<evidence type="ECO:0000313" key="3">
    <source>
        <dbReference type="Proteomes" id="UP000279259"/>
    </source>
</evidence>
<evidence type="ECO:0000256" key="1">
    <source>
        <dbReference type="SAM" id="MobiDB-lite"/>
    </source>
</evidence>
<dbReference type="EMBL" id="RSCD01000019">
    <property type="protein sequence ID" value="RSH85598.1"/>
    <property type="molecule type" value="Genomic_DNA"/>
</dbReference>
<feature type="compositionally biased region" description="Acidic residues" evidence="1">
    <location>
        <begin position="122"/>
        <end position="140"/>
    </location>
</feature>
<gene>
    <name evidence="2" type="ORF">EHS25_003737</name>
</gene>